<comment type="caution">
    <text evidence="2">The sequence shown here is derived from an EMBL/GenBank/DDBJ whole genome shotgun (WGS) entry which is preliminary data.</text>
</comment>
<sequence>MEINTTLPAAVTTDAPPAQQPISTMESFTFGDPTPVLDQRDLLDCMECARNGDWYETPISFYGLARIFHSAIHHQSPLNFKRRVLMSCYRPHPLLSRADAGAFVQDFLVFGNAYLELRKNRLGGPLALKHVPAKYMRRGSNLDQYWFVTYEKEDYPFAPGSVFHLAEPDIHQEIYGLPGYLAAIPSALLNEDATLFRRKYYINGSHAGVIVYLSDAMQNDTDVQALKRTLTDARGKGAFKNVFVYAAGGKKDGLQIMPFSEITAKDEFNGIKNVTRDDLLAAHRVPPQLMGIMPTNTSGFGDVEKAAKVFAINELYPIMEDLKALNDWLGVEVFRFNPYALAEVKA</sequence>
<reference evidence="2 3" key="1">
    <citation type="submission" date="2017-05" db="EMBL/GenBank/DDBJ databases">
        <title>Whole genome sequencing of Yersinia kristensenii.</title>
        <authorList>
            <person name="Campioni F."/>
        </authorList>
    </citation>
    <scope>NUCLEOTIDE SEQUENCE [LARGE SCALE GENOMIC DNA]</scope>
    <source>
        <strain evidence="2 3">CFSAN060538</strain>
    </source>
</reference>
<proteinExistence type="inferred from homology"/>
<dbReference type="PIRSF" id="PIRSF018494">
    <property type="entry name" value="PBSX_VPQ"/>
    <property type="match status" value="1"/>
</dbReference>
<evidence type="ECO:0000313" key="3">
    <source>
        <dbReference type="Proteomes" id="UP000195840"/>
    </source>
</evidence>
<comment type="similarity">
    <text evidence="1">Belongs to the phage portal family. PBSX subfamily.</text>
</comment>
<dbReference type="RefSeq" id="WP_087795141.1">
    <property type="nucleotide sequence ID" value="NZ_CABHXV010000033.1"/>
</dbReference>
<dbReference type="InterPro" id="IPR006430">
    <property type="entry name" value="Phage_portal_PBSX"/>
</dbReference>
<evidence type="ECO:0000256" key="1">
    <source>
        <dbReference type="ARBA" id="ARBA00006799"/>
    </source>
</evidence>
<dbReference type="InterPro" id="IPR030935">
    <property type="entry name" value="PBSX_Proteobac"/>
</dbReference>
<evidence type="ECO:0000313" key="2">
    <source>
        <dbReference type="EMBL" id="OVZ81088.1"/>
    </source>
</evidence>
<name>A0AB73PJG7_YERKR</name>
<protein>
    <submittedName>
        <fullName evidence="2">Phage portal protein</fullName>
    </submittedName>
</protein>
<keyword evidence="3" id="KW-1185">Reference proteome</keyword>
<dbReference type="AlphaFoldDB" id="A0AB73PJG7"/>
<dbReference type="InterPro" id="IPR006944">
    <property type="entry name" value="Phage/GTA_portal"/>
</dbReference>
<dbReference type="EMBL" id="NHOG01000009">
    <property type="protein sequence ID" value="OVZ81088.1"/>
    <property type="molecule type" value="Genomic_DNA"/>
</dbReference>
<dbReference type="Pfam" id="PF04860">
    <property type="entry name" value="Phage_portal"/>
    <property type="match status" value="1"/>
</dbReference>
<accession>A0AB73PJG7</accession>
<dbReference type="NCBIfam" id="TIGR01540">
    <property type="entry name" value="portal_PBSX"/>
    <property type="match status" value="1"/>
</dbReference>
<organism evidence="2 3">
    <name type="scientific">Yersinia kristensenii</name>
    <dbReference type="NCBI Taxonomy" id="28152"/>
    <lineage>
        <taxon>Bacteria</taxon>
        <taxon>Pseudomonadati</taxon>
        <taxon>Pseudomonadota</taxon>
        <taxon>Gammaproteobacteria</taxon>
        <taxon>Enterobacterales</taxon>
        <taxon>Yersiniaceae</taxon>
        <taxon>Yersinia</taxon>
    </lineage>
</organism>
<gene>
    <name evidence="2" type="ORF">CBW52_08280</name>
</gene>
<dbReference type="Proteomes" id="UP000195840">
    <property type="component" value="Unassembled WGS sequence"/>
</dbReference>